<dbReference type="AlphaFoldDB" id="A0A6A3NKJ0"/>
<name>A0A6A3NKJ0_9STRA</name>
<proteinExistence type="predicted"/>
<evidence type="ECO:0000313" key="4">
    <source>
        <dbReference type="Proteomes" id="UP000429607"/>
    </source>
</evidence>
<organism evidence="2 4">
    <name type="scientific">Phytophthora rubi</name>
    <dbReference type="NCBI Taxonomy" id="129364"/>
    <lineage>
        <taxon>Eukaryota</taxon>
        <taxon>Sar</taxon>
        <taxon>Stramenopiles</taxon>
        <taxon>Oomycota</taxon>
        <taxon>Peronosporomycetes</taxon>
        <taxon>Peronosporales</taxon>
        <taxon>Peronosporaceae</taxon>
        <taxon>Phytophthora</taxon>
    </lineage>
</organism>
<evidence type="ECO:0000313" key="2">
    <source>
        <dbReference type="EMBL" id="KAE9040916.1"/>
    </source>
</evidence>
<gene>
    <name evidence="2" type="ORF">PR001_g6860</name>
    <name evidence="1" type="ORF">PR002_g7931</name>
    <name evidence="3" type="ORF">PR003_g7369</name>
</gene>
<dbReference type="EMBL" id="QXFV01000330">
    <property type="protein sequence ID" value="KAE9040916.1"/>
    <property type="molecule type" value="Genomic_DNA"/>
</dbReference>
<protein>
    <submittedName>
        <fullName evidence="2">Uncharacterized protein</fullName>
    </submittedName>
</protein>
<dbReference type="EMBL" id="QXFU01000390">
    <property type="protein sequence ID" value="KAE9034812.1"/>
    <property type="molecule type" value="Genomic_DNA"/>
</dbReference>
<accession>A0A6A3NKJ0</accession>
<dbReference type="Proteomes" id="UP000429607">
    <property type="component" value="Unassembled WGS sequence"/>
</dbReference>
<dbReference type="Proteomes" id="UP000435112">
    <property type="component" value="Unassembled WGS sequence"/>
</dbReference>
<dbReference type="Proteomes" id="UP000434957">
    <property type="component" value="Unassembled WGS sequence"/>
</dbReference>
<evidence type="ECO:0000313" key="1">
    <source>
        <dbReference type="EMBL" id="KAE9034812.1"/>
    </source>
</evidence>
<evidence type="ECO:0000313" key="5">
    <source>
        <dbReference type="Proteomes" id="UP000434957"/>
    </source>
</evidence>
<dbReference type="EMBL" id="QXFT01000346">
    <property type="protein sequence ID" value="KAE9346548.1"/>
    <property type="molecule type" value="Genomic_DNA"/>
</dbReference>
<evidence type="ECO:0000313" key="3">
    <source>
        <dbReference type="EMBL" id="KAE9346548.1"/>
    </source>
</evidence>
<comment type="caution">
    <text evidence="2">The sequence shown here is derived from an EMBL/GenBank/DDBJ whole genome shotgun (WGS) entry which is preliminary data.</text>
</comment>
<sequence>MSPPGPSHCCRRLCSAHSPSSSCLLLPILLRVRVAAHLLLHSCFRVCRRCQTRVPGASTTTCATCPPGLVSSSTIVMPSDLS</sequence>
<evidence type="ECO:0000313" key="6">
    <source>
        <dbReference type="Proteomes" id="UP000435112"/>
    </source>
</evidence>
<keyword evidence="5" id="KW-1185">Reference proteome</keyword>
<reference evidence="4 6" key="1">
    <citation type="submission" date="2018-09" db="EMBL/GenBank/DDBJ databases">
        <title>Genomic investigation of the strawberry pathogen Phytophthora fragariae indicates pathogenicity is determined by transcriptional variation in three key races.</title>
        <authorList>
            <person name="Adams T.M."/>
            <person name="Armitage A.D."/>
            <person name="Sobczyk M.K."/>
            <person name="Bates H.J."/>
            <person name="Dunwell J.M."/>
            <person name="Nellist C.F."/>
            <person name="Harrison R.J."/>
        </authorList>
    </citation>
    <scope>NUCLEOTIDE SEQUENCE [LARGE SCALE GENOMIC DNA]</scope>
    <source>
        <strain evidence="2 4">SCRP249</strain>
        <strain evidence="1 6">SCRP324</strain>
        <strain evidence="3 5">SCRP333</strain>
    </source>
</reference>